<dbReference type="InterPro" id="IPR000086">
    <property type="entry name" value="NUDIX_hydrolase_dom"/>
</dbReference>
<dbReference type="InterPro" id="IPR015797">
    <property type="entry name" value="NUDIX_hydrolase-like_dom_sf"/>
</dbReference>
<feature type="region of interest" description="Disordered" evidence="1">
    <location>
        <begin position="87"/>
        <end position="114"/>
    </location>
</feature>
<evidence type="ECO:0000313" key="4">
    <source>
        <dbReference type="Proteomes" id="UP000274822"/>
    </source>
</evidence>
<evidence type="ECO:0000313" key="3">
    <source>
        <dbReference type="EMBL" id="RUS18914.1"/>
    </source>
</evidence>
<keyword evidence="4" id="KW-1185">Reference proteome</keyword>
<organism evidence="3 4">
    <name type="scientific">Jimgerdemannia flammicorona</name>
    <dbReference type="NCBI Taxonomy" id="994334"/>
    <lineage>
        <taxon>Eukaryota</taxon>
        <taxon>Fungi</taxon>
        <taxon>Fungi incertae sedis</taxon>
        <taxon>Mucoromycota</taxon>
        <taxon>Mucoromycotina</taxon>
        <taxon>Endogonomycetes</taxon>
        <taxon>Endogonales</taxon>
        <taxon>Endogonaceae</taxon>
        <taxon>Jimgerdemannia</taxon>
    </lineage>
</organism>
<evidence type="ECO:0000256" key="1">
    <source>
        <dbReference type="SAM" id="MobiDB-lite"/>
    </source>
</evidence>
<name>A0A433PMV5_9FUNG</name>
<proteinExistence type="predicted"/>
<evidence type="ECO:0000259" key="2">
    <source>
        <dbReference type="Pfam" id="PF00293"/>
    </source>
</evidence>
<dbReference type="Gene3D" id="3.90.79.10">
    <property type="entry name" value="Nucleoside Triphosphate Pyrophosphohydrolase"/>
    <property type="match status" value="1"/>
</dbReference>
<sequence length="114" mass="12651">MFPIDPSTNRVLLIHRRSSGEWLFPKGPTGIRRSVTCAAAREVGEETGYTVYVNPSHLIAVQVRPLVRHTIPLRLLFLLLPLPHNFSSASDSPGPSPASQSRPYLRSLSPRPRS</sequence>
<dbReference type="SUPFAM" id="SSF55811">
    <property type="entry name" value="Nudix"/>
    <property type="match status" value="1"/>
</dbReference>
<gene>
    <name evidence="3" type="ORF">BC938DRAFT_475863</name>
</gene>
<feature type="domain" description="Nudix hydrolase" evidence="2">
    <location>
        <begin position="7"/>
        <end position="51"/>
    </location>
</feature>
<dbReference type="AlphaFoldDB" id="A0A433PMV5"/>
<dbReference type="Proteomes" id="UP000274822">
    <property type="component" value="Unassembled WGS sequence"/>
</dbReference>
<dbReference type="EMBL" id="RBNJ01021969">
    <property type="protein sequence ID" value="RUS18914.1"/>
    <property type="molecule type" value="Genomic_DNA"/>
</dbReference>
<dbReference type="Pfam" id="PF00293">
    <property type="entry name" value="NUDIX"/>
    <property type="match status" value="1"/>
</dbReference>
<comment type="caution">
    <text evidence="3">The sequence shown here is derived from an EMBL/GenBank/DDBJ whole genome shotgun (WGS) entry which is preliminary data.</text>
</comment>
<protein>
    <recommendedName>
        <fullName evidence="2">Nudix hydrolase domain-containing protein</fullName>
    </recommendedName>
</protein>
<reference evidence="3 4" key="1">
    <citation type="journal article" date="2018" name="New Phytol.">
        <title>Phylogenomics of Endogonaceae and evolution of mycorrhizas within Mucoromycota.</title>
        <authorList>
            <person name="Chang Y."/>
            <person name="Desiro A."/>
            <person name="Na H."/>
            <person name="Sandor L."/>
            <person name="Lipzen A."/>
            <person name="Clum A."/>
            <person name="Barry K."/>
            <person name="Grigoriev I.V."/>
            <person name="Martin F.M."/>
            <person name="Stajich J.E."/>
            <person name="Smith M.E."/>
            <person name="Bonito G."/>
            <person name="Spatafora J.W."/>
        </authorList>
    </citation>
    <scope>NUCLEOTIDE SEQUENCE [LARGE SCALE GENOMIC DNA]</scope>
    <source>
        <strain evidence="3 4">AD002</strain>
    </source>
</reference>
<accession>A0A433PMV5</accession>